<dbReference type="Pfam" id="PF12768">
    <property type="entry name" value="Rax2"/>
    <property type="match status" value="1"/>
</dbReference>
<feature type="domain" description="SH3" evidence="6">
    <location>
        <begin position="1440"/>
        <end position="1504"/>
    </location>
</feature>
<keyword evidence="4" id="KW-1133">Transmembrane helix</keyword>
<dbReference type="Pfam" id="PF20843">
    <property type="entry name" value="Rax2_3"/>
    <property type="match status" value="1"/>
</dbReference>
<dbReference type="SUPFAM" id="SSF50965">
    <property type="entry name" value="Galactose oxidase, central domain"/>
    <property type="match status" value="2"/>
</dbReference>
<dbReference type="RefSeq" id="XP_065823290.1">
    <property type="nucleotide sequence ID" value="XM_065967218.1"/>
</dbReference>
<gene>
    <name evidence="7" type="ORF">CI109_102961</name>
</gene>
<feature type="chain" id="PRO_5042581701" description="SH3 domain-containing protein" evidence="5">
    <location>
        <begin position="28"/>
        <end position="1531"/>
    </location>
</feature>
<keyword evidence="1 2" id="KW-0728">SH3 domain</keyword>
<dbReference type="Gene3D" id="2.120.10.80">
    <property type="entry name" value="Kelch-type beta propeller"/>
    <property type="match status" value="1"/>
</dbReference>
<dbReference type="Gene3D" id="2.30.30.40">
    <property type="entry name" value="SH3 Domains"/>
    <property type="match status" value="1"/>
</dbReference>
<feature type="compositionally biased region" description="Low complexity" evidence="3">
    <location>
        <begin position="905"/>
        <end position="919"/>
    </location>
</feature>
<keyword evidence="5" id="KW-0732">Signal</keyword>
<dbReference type="InterPro" id="IPR048265">
    <property type="entry name" value="Rax2-like_third"/>
</dbReference>
<protein>
    <recommendedName>
        <fullName evidence="6">SH3 domain-containing protein</fullName>
    </recommendedName>
</protein>
<dbReference type="PANTHER" id="PTHR31778">
    <property type="entry name" value="BUD SITE SELECTION PROTEIN RAX2"/>
    <property type="match status" value="1"/>
</dbReference>
<dbReference type="EMBL" id="CP144055">
    <property type="protein sequence ID" value="WWD18509.1"/>
    <property type="molecule type" value="Genomic_DNA"/>
</dbReference>
<dbReference type="InterPro" id="IPR036028">
    <property type="entry name" value="SH3-like_dom_sf"/>
</dbReference>
<evidence type="ECO:0000313" key="8">
    <source>
        <dbReference type="Proteomes" id="UP000322225"/>
    </source>
</evidence>
<reference evidence="7" key="1">
    <citation type="submission" date="2017-08" db="EMBL/GenBank/DDBJ databases">
        <authorList>
            <person name="Cuomo C."/>
            <person name="Billmyre B."/>
            <person name="Heitman J."/>
        </authorList>
    </citation>
    <scope>NUCLEOTIDE SEQUENCE</scope>
    <source>
        <strain evidence="7">CBS 12478</strain>
    </source>
</reference>
<name>A0AAJ8LK15_9TREE</name>
<dbReference type="Proteomes" id="UP000322225">
    <property type="component" value="Chromosome 5"/>
</dbReference>
<dbReference type="SUPFAM" id="SSF50044">
    <property type="entry name" value="SH3-domain"/>
    <property type="match status" value="1"/>
</dbReference>
<dbReference type="InterPro" id="IPR001452">
    <property type="entry name" value="SH3_domain"/>
</dbReference>
<proteinExistence type="predicted"/>
<dbReference type="InterPro" id="IPR015915">
    <property type="entry name" value="Kelch-typ_b-propeller"/>
</dbReference>
<feature type="region of interest" description="Disordered" evidence="3">
    <location>
        <begin position="905"/>
        <end position="927"/>
    </location>
</feature>
<evidence type="ECO:0000256" key="3">
    <source>
        <dbReference type="SAM" id="MobiDB-lite"/>
    </source>
</evidence>
<feature type="compositionally biased region" description="Acidic residues" evidence="3">
    <location>
        <begin position="1430"/>
        <end position="1442"/>
    </location>
</feature>
<dbReference type="KEGG" id="ksn:43585450"/>
<dbReference type="GeneID" id="43585450"/>
<sequence>MSSSNRFPTMPSFIISTILALVPTTMAASSAPSSLPKVDYSKLGSVGLGGAFSGLDWWTSSNSSSSSSSSTTTTTFSSDGDTLFYRSSDGTFHPLGSTNSGGLISSICWSNTTSSNGTLYIGGAFSSIAGTSATNVASYSIDSHSFSTLSSGLQGQINTLYCDNAHDEVWFGGSFTAPTGSGGNVAVWSTSSSSWVAPEFGGLNGVVESITPSANGSSIYFGGDFTTTFVSNSSSLLNTTSLTNGTAGNITSIPSAPDNTTTVGKSGYLTPLIISSAGSAPDNYVPSQYSNGDFDYDIQAGPSTTQSQYSNPDVLLCPGRGDWLAEDNTIGNLNLFGQSDMSATGIRVVNGLVEGRGTKYFCLTIAPQWVELNMTYTDPKTGKNETCQTHCPLYTDPSISGQDFIFTDGTQNFTGFEMQLKEWIGDGVGLSSVSLLTDGAYASGGSSGKERTCSAGGNSTVQTVGDWNNKTVSGDSSTNHYLSSSVSTSDPTDSQVTFYPYVSSAGNYDIYVVIPGCINAGDCNSRTSVDIEVFPLQGGLGWTSTISEQVDYDTKTLVYSGPVDMSSGSFTPTVSLALAANPAKVASGNRYTVVADQVQLTLTGVSGSPSSSSSPSTNGTAIMRIPGTNGTTSVNSTQVANSTYSVAYGVFEWSRSSTSSINAATSFLSNNTETALTRLGFSLDAALNASGSAASTWIVNTIVSLENTVFVGGDFSASNNYTNVLSIDTTSGQASALASQGLSGIVNTAAVVDGYVFFGGDFTSTASSGGVALNYIARYDPKSKAWAALGGGVDGYVTDLLASTSSSTELIVLGNFTHTIGSNGNSTQSGGYAVWDTSSSSWTDTGVVFGNVSAGAQPSSSSGVKDESFFAGKVYGSSGNSVNGVATISSDSDGTAKITSLNGVSFSDSGSSPAKSSTASRKRSSHEHSSFTRTWLSRFTDAMVVRASPVLSSRATAPAISSEPAPAPAVLAGAFWTNSSASGKPKITILGGNFTASSSSGGDIEGVAFYTDEQNGLTGPNPPVGGVVKTLSVVGNDLYVGGEGVTVNGVGSGVVVYDLQKGSWMSGGIPSLNPASGSNVTVNAIRKRGNSNTVVVAGNFATAGSLGCASVCLWDSSNAQWSTPGSGLSSGEVRAIDFAGDNSDTLIVAGSFILSSGEVAHVASYSFSNSSWTALGTLPGPALAIAVDNRNVNNIFAAGYFLADGHPYLLVWDGMGWSASPNYDRLQTGTIVQQLAFVPMSDEHTAQGSIENDRMLMVTGDLNLRDSGNVTSALYDGSNWYPYLVATTSTGGLGAASTLFWSQSSFSFNIRHYLARGLVVLVAIAIATGLVLLFVLLALLIAYCTRRRERKNAAEQRELYEKDAAEGGSEGDVSSTHQHVFNNVQAALEASLVGGGLAGAGAGAAAATRASEVRRSDPSSYEYPVGSDGENGEDEDEEEDEGRETTMRYDFSGPELQEGELSMKAGQLVIILDDEQSHEWWYARDPATGREGVIPATYGELPSTLLQIFCVLADIKCVCYSLVNMCFSLID</sequence>
<dbReference type="SMART" id="SM00326">
    <property type="entry name" value="SH3"/>
    <property type="match status" value="1"/>
</dbReference>
<dbReference type="InterPro" id="IPR048266">
    <property type="entry name" value="Rax2-like_second"/>
</dbReference>
<evidence type="ECO:0000259" key="6">
    <source>
        <dbReference type="PROSITE" id="PS50002"/>
    </source>
</evidence>
<evidence type="ECO:0000256" key="1">
    <source>
        <dbReference type="ARBA" id="ARBA00022443"/>
    </source>
</evidence>
<dbReference type="PANTHER" id="PTHR31778:SF2">
    <property type="entry name" value="BUD SITE SELECTION PROTEIN RAX2"/>
    <property type="match status" value="1"/>
</dbReference>
<dbReference type="Pfam" id="PF20842">
    <property type="entry name" value="Rax2_2"/>
    <property type="match status" value="1"/>
</dbReference>
<dbReference type="PROSITE" id="PS50002">
    <property type="entry name" value="SH3"/>
    <property type="match status" value="1"/>
</dbReference>
<evidence type="ECO:0000256" key="2">
    <source>
        <dbReference type="PROSITE-ProRule" id="PRU00192"/>
    </source>
</evidence>
<accession>A0AAJ8LK15</accession>
<feature type="region of interest" description="Disordered" evidence="3">
    <location>
        <begin position="1408"/>
        <end position="1445"/>
    </location>
</feature>
<reference evidence="7" key="2">
    <citation type="submission" date="2024-01" db="EMBL/GenBank/DDBJ databases">
        <title>Comparative genomics of Cryptococcus and Kwoniella reveals pathogenesis evolution and contrasting modes of karyotype evolution via chromosome fusion or intercentromeric recombination.</title>
        <authorList>
            <person name="Coelho M.A."/>
            <person name="David-Palma M."/>
            <person name="Shea T."/>
            <person name="Bowers K."/>
            <person name="McGinley-Smith S."/>
            <person name="Mohammad A.W."/>
            <person name="Gnirke A."/>
            <person name="Yurkov A.M."/>
            <person name="Nowrousian M."/>
            <person name="Sun S."/>
            <person name="Cuomo C.A."/>
            <person name="Heitman J."/>
        </authorList>
    </citation>
    <scope>NUCLEOTIDE SEQUENCE</scope>
    <source>
        <strain evidence="7">CBS 12478</strain>
    </source>
</reference>
<dbReference type="InterPro" id="IPR024982">
    <property type="entry name" value="Rax2-like_C"/>
</dbReference>
<feature type="signal peptide" evidence="5">
    <location>
        <begin position="1"/>
        <end position="27"/>
    </location>
</feature>
<evidence type="ECO:0000313" key="7">
    <source>
        <dbReference type="EMBL" id="WWD18509.1"/>
    </source>
</evidence>
<keyword evidence="4" id="KW-0472">Membrane</keyword>
<dbReference type="InterPro" id="IPR011043">
    <property type="entry name" value="Gal_Oxase/kelch_b-propeller"/>
</dbReference>
<evidence type="ECO:0000256" key="4">
    <source>
        <dbReference type="SAM" id="Phobius"/>
    </source>
</evidence>
<keyword evidence="4" id="KW-0812">Transmembrane</keyword>
<dbReference type="GO" id="GO:1902929">
    <property type="term" value="C:plasma membrane of growing cell tip"/>
    <property type="evidence" value="ECO:0007669"/>
    <property type="project" value="TreeGrafter"/>
</dbReference>
<feature type="transmembrane region" description="Helical" evidence="4">
    <location>
        <begin position="1313"/>
        <end position="1343"/>
    </location>
</feature>
<evidence type="ECO:0000256" key="5">
    <source>
        <dbReference type="SAM" id="SignalP"/>
    </source>
</evidence>
<dbReference type="Pfam" id="PF00018">
    <property type="entry name" value="SH3_1"/>
    <property type="match status" value="1"/>
</dbReference>
<organism evidence="7 8">
    <name type="scientific">Kwoniella shandongensis</name>
    <dbReference type="NCBI Taxonomy" id="1734106"/>
    <lineage>
        <taxon>Eukaryota</taxon>
        <taxon>Fungi</taxon>
        <taxon>Dikarya</taxon>
        <taxon>Basidiomycota</taxon>
        <taxon>Agaricomycotina</taxon>
        <taxon>Tremellomycetes</taxon>
        <taxon>Tremellales</taxon>
        <taxon>Cryptococcaceae</taxon>
        <taxon>Kwoniella</taxon>
    </lineage>
</organism>
<keyword evidence="8" id="KW-1185">Reference proteome</keyword>